<accession>A0A9Q1BK90</accession>
<evidence type="ECO:0000259" key="1">
    <source>
        <dbReference type="Pfam" id="PF16746"/>
    </source>
</evidence>
<dbReference type="OrthoDB" id="3183924at2759"/>
<keyword evidence="3" id="KW-1185">Reference proteome</keyword>
<organism evidence="2 3">
    <name type="scientific">Holothuria leucospilota</name>
    <name type="common">Black long sea cucumber</name>
    <name type="synonym">Mertensiothuria leucospilota</name>
    <dbReference type="NCBI Taxonomy" id="206669"/>
    <lineage>
        <taxon>Eukaryota</taxon>
        <taxon>Metazoa</taxon>
        <taxon>Echinodermata</taxon>
        <taxon>Eleutherozoa</taxon>
        <taxon>Echinozoa</taxon>
        <taxon>Holothuroidea</taxon>
        <taxon>Aspidochirotacea</taxon>
        <taxon>Aspidochirotida</taxon>
        <taxon>Holothuriidae</taxon>
        <taxon>Holothuria</taxon>
    </lineage>
</organism>
<dbReference type="PANTHER" id="PTHR12552:SF1">
    <property type="entry name" value="RHO GTPASE-ACTIVATING PROTEIN GRAF"/>
    <property type="match status" value="1"/>
</dbReference>
<dbReference type="Pfam" id="PF16746">
    <property type="entry name" value="BAR_3"/>
    <property type="match status" value="1"/>
</dbReference>
<dbReference type="PANTHER" id="PTHR12552">
    <property type="entry name" value="OLIGOPHRENIN 1"/>
    <property type="match status" value="1"/>
</dbReference>
<dbReference type="Gene3D" id="1.20.1270.60">
    <property type="entry name" value="Arfaptin homology (AH) domain/BAR domain"/>
    <property type="match status" value="1"/>
</dbReference>
<evidence type="ECO:0000313" key="3">
    <source>
        <dbReference type="Proteomes" id="UP001152320"/>
    </source>
</evidence>
<dbReference type="InterPro" id="IPR004148">
    <property type="entry name" value="BAR_dom"/>
</dbReference>
<dbReference type="AlphaFoldDB" id="A0A9Q1BK90"/>
<feature type="domain" description="BAR" evidence="1">
    <location>
        <begin position="6"/>
        <end position="55"/>
    </location>
</feature>
<evidence type="ECO:0000313" key="2">
    <source>
        <dbReference type="EMBL" id="KAJ8028163.1"/>
    </source>
</evidence>
<dbReference type="GO" id="GO:0005096">
    <property type="term" value="F:GTPase activator activity"/>
    <property type="evidence" value="ECO:0007669"/>
    <property type="project" value="InterPro"/>
</dbReference>
<reference evidence="2" key="1">
    <citation type="submission" date="2021-10" db="EMBL/GenBank/DDBJ databases">
        <title>Tropical sea cucumber genome reveals ecological adaptation and Cuvierian tubules defense mechanism.</title>
        <authorList>
            <person name="Chen T."/>
        </authorList>
    </citation>
    <scope>NUCLEOTIDE SEQUENCE</scope>
    <source>
        <strain evidence="2">Nanhai2018</strain>
        <tissue evidence="2">Muscle</tissue>
    </source>
</reference>
<dbReference type="Proteomes" id="UP001152320">
    <property type="component" value="Chromosome 15"/>
</dbReference>
<dbReference type="GO" id="GO:0005737">
    <property type="term" value="C:cytoplasm"/>
    <property type="evidence" value="ECO:0007669"/>
    <property type="project" value="InterPro"/>
</dbReference>
<sequence>MVLQPLEFKECFLDSPEFRDNLHSHEAELERTNKAIKELIRSGKALVEAAKNLLTFVCLHSSGKVKSSLDIPGDT</sequence>
<gene>
    <name evidence="2" type="ORF">HOLleu_30324</name>
</gene>
<name>A0A9Q1BK90_HOLLE</name>
<comment type="caution">
    <text evidence="2">The sequence shown here is derived from an EMBL/GenBank/DDBJ whole genome shotgun (WGS) entry which is preliminary data.</text>
</comment>
<dbReference type="InterPro" id="IPR047234">
    <property type="entry name" value="GRAF_fam"/>
</dbReference>
<dbReference type="SUPFAM" id="SSF103657">
    <property type="entry name" value="BAR/IMD domain-like"/>
    <property type="match status" value="1"/>
</dbReference>
<dbReference type="InterPro" id="IPR027267">
    <property type="entry name" value="AH/BAR_dom_sf"/>
</dbReference>
<dbReference type="EMBL" id="JAIZAY010000015">
    <property type="protein sequence ID" value="KAJ8028163.1"/>
    <property type="molecule type" value="Genomic_DNA"/>
</dbReference>
<protein>
    <submittedName>
        <fullName evidence="2">Rho GTPase-activating protein 10</fullName>
    </submittedName>
</protein>
<proteinExistence type="predicted"/>